<evidence type="ECO:0000313" key="3">
    <source>
        <dbReference type="Proteomes" id="UP001432027"/>
    </source>
</evidence>
<dbReference type="PANTHER" id="PTHR46705:SF12">
    <property type="entry name" value="DOMAIN OF UNKNOWN FUNCTION DB DOMAIN-CONTAINING PROTEIN"/>
    <property type="match status" value="1"/>
</dbReference>
<proteinExistence type="predicted"/>
<evidence type="ECO:0000259" key="1">
    <source>
        <dbReference type="Pfam" id="PF01682"/>
    </source>
</evidence>
<feature type="non-terminal residue" evidence="2">
    <location>
        <position position="1"/>
    </location>
</feature>
<dbReference type="EMBL" id="BTSX01000002">
    <property type="protein sequence ID" value="GMS82937.1"/>
    <property type="molecule type" value="Genomic_DNA"/>
</dbReference>
<organism evidence="2 3">
    <name type="scientific">Pristionchus entomophagus</name>
    <dbReference type="NCBI Taxonomy" id="358040"/>
    <lineage>
        <taxon>Eukaryota</taxon>
        <taxon>Metazoa</taxon>
        <taxon>Ecdysozoa</taxon>
        <taxon>Nematoda</taxon>
        <taxon>Chromadorea</taxon>
        <taxon>Rhabditida</taxon>
        <taxon>Rhabditina</taxon>
        <taxon>Diplogasteromorpha</taxon>
        <taxon>Diplogasteroidea</taxon>
        <taxon>Neodiplogasteridae</taxon>
        <taxon>Pristionchus</taxon>
    </lineage>
</organism>
<feature type="domain" description="Domain of unknown function DB" evidence="1">
    <location>
        <begin position="109"/>
        <end position="208"/>
    </location>
</feature>
<reference evidence="2" key="1">
    <citation type="submission" date="2023-10" db="EMBL/GenBank/DDBJ databases">
        <title>Genome assembly of Pristionchus species.</title>
        <authorList>
            <person name="Yoshida K."/>
            <person name="Sommer R.J."/>
        </authorList>
    </citation>
    <scope>NUCLEOTIDE SEQUENCE</scope>
    <source>
        <strain evidence="2">RS0144</strain>
    </source>
</reference>
<dbReference type="InterPro" id="IPR002602">
    <property type="entry name" value="DB"/>
</dbReference>
<dbReference type="Pfam" id="PF01682">
    <property type="entry name" value="DB"/>
    <property type="match status" value="1"/>
</dbReference>
<gene>
    <name evidence="2" type="ORF">PENTCL1PPCAC_5112</name>
</gene>
<dbReference type="Proteomes" id="UP001432027">
    <property type="component" value="Unassembled WGS sequence"/>
</dbReference>
<comment type="caution">
    <text evidence="2">The sequence shown here is derived from an EMBL/GenBank/DDBJ whole genome shotgun (WGS) entry which is preliminary data.</text>
</comment>
<dbReference type="AlphaFoldDB" id="A0AAV5SJZ4"/>
<accession>A0AAV5SJZ4</accession>
<sequence>RIHTSCSSTTSYSRVWISICKLFQMIRVYFLCLALAACSISAQQPQQQQWNNWNPFAQWAQQGNQLQNWNGQQHQVNTQGNVQEMRRAKAREIYGIPGQRNANQKLRTCCRQQTDADAECRRRFCDFDAVSSNQVIQFLAQCGGPDKGWTMGRIWNCVSSRVDHRACCSRQGVIPACMAYCETTGQVPTDFVNHAVCIGQFDKIRFCFREYLDTNPNLEGDT</sequence>
<keyword evidence="3" id="KW-1185">Reference proteome</keyword>
<protein>
    <recommendedName>
        <fullName evidence="1">Domain of unknown function DB domain-containing protein</fullName>
    </recommendedName>
</protein>
<dbReference type="PANTHER" id="PTHR46705">
    <property type="entry name" value="PROTEIN CBG09805"/>
    <property type="match status" value="1"/>
</dbReference>
<name>A0AAV5SJZ4_9BILA</name>
<evidence type="ECO:0000313" key="2">
    <source>
        <dbReference type="EMBL" id="GMS82937.1"/>
    </source>
</evidence>